<dbReference type="Gene3D" id="3.30.565.10">
    <property type="entry name" value="Histidine kinase-like ATPase, C-terminal domain"/>
    <property type="match status" value="1"/>
</dbReference>
<dbReference type="EMBL" id="CP097899">
    <property type="protein sequence ID" value="URN94501.1"/>
    <property type="molecule type" value="Genomic_DNA"/>
</dbReference>
<evidence type="ECO:0000259" key="3">
    <source>
        <dbReference type="Pfam" id="PF14689"/>
    </source>
</evidence>
<protein>
    <submittedName>
        <fullName evidence="4">GHKL domain-containing protein</fullName>
    </submittedName>
</protein>
<dbReference type="AlphaFoldDB" id="A0A9J6ZEL2"/>
<dbReference type="InterPro" id="IPR036890">
    <property type="entry name" value="HATPase_C_sf"/>
</dbReference>
<feature type="transmembrane region" description="Helical" evidence="1">
    <location>
        <begin position="6"/>
        <end position="27"/>
    </location>
</feature>
<dbReference type="Pfam" id="PF14501">
    <property type="entry name" value="HATPase_c_5"/>
    <property type="match status" value="1"/>
</dbReference>
<dbReference type="InterPro" id="IPR032834">
    <property type="entry name" value="NatK-like_C"/>
</dbReference>
<feature type="domain" description="Sensor histidine kinase NatK-like C-terminal" evidence="2">
    <location>
        <begin position="475"/>
        <end position="580"/>
    </location>
</feature>
<accession>A0A9J6ZEL2</accession>
<dbReference type="InterPro" id="IPR039506">
    <property type="entry name" value="SPOB_a"/>
</dbReference>
<organism evidence="4 5">
    <name type="scientific">Candidatus Pristimantibacillus lignocellulolyticus</name>
    <dbReference type="NCBI Taxonomy" id="2994561"/>
    <lineage>
        <taxon>Bacteria</taxon>
        <taxon>Bacillati</taxon>
        <taxon>Bacillota</taxon>
        <taxon>Bacilli</taxon>
        <taxon>Bacillales</taxon>
        <taxon>Paenibacillaceae</taxon>
        <taxon>Candidatus Pristimantibacillus</taxon>
    </lineage>
</organism>
<keyword evidence="1" id="KW-0472">Membrane</keyword>
<dbReference type="GO" id="GO:0042802">
    <property type="term" value="F:identical protein binding"/>
    <property type="evidence" value="ECO:0007669"/>
    <property type="project" value="TreeGrafter"/>
</dbReference>
<reference evidence="4" key="1">
    <citation type="submission" date="2022-05" db="EMBL/GenBank/DDBJ databases">
        <title>Novel bacterial taxa in a minimal lignocellulolytic consortium and its capacity to transform plastics disclosed by genome-resolved metagenomics.</title>
        <authorList>
            <person name="Rodriguez C.A.D."/>
            <person name="Diaz-Garcia L."/>
            <person name="Herrera K."/>
            <person name="Tarazona N.A."/>
            <person name="Sproer C."/>
            <person name="Overmann J."/>
            <person name="Jimenez D.J."/>
        </authorList>
    </citation>
    <scope>NUCLEOTIDE SEQUENCE</scope>
    <source>
        <strain evidence="4">MAG5</strain>
    </source>
</reference>
<dbReference type="SUPFAM" id="SSF55874">
    <property type="entry name" value="ATPase domain of HSP90 chaperone/DNA topoisomerase II/histidine kinase"/>
    <property type="match status" value="1"/>
</dbReference>
<evidence type="ECO:0000313" key="5">
    <source>
        <dbReference type="Proteomes" id="UP001056756"/>
    </source>
</evidence>
<keyword evidence="1" id="KW-0812">Transmembrane</keyword>
<evidence type="ECO:0000256" key="1">
    <source>
        <dbReference type="SAM" id="Phobius"/>
    </source>
</evidence>
<gene>
    <name evidence="4" type="ORF">NAG76_22225</name>
</gene>
<dbReference type="Pfam" id="PF14689">
    <property type="entry name" value="SPOB_a"/>
    <property type="match status" value="1"/>
</dbReference>
<proteinExistence type="predicted"/>
<feature type="domain" description="SpoOB alpha-helical" evidence="3">
    <location>
        <begin position="376"/>
        <end position="426"/>
    </location>
</feature>
<evidence type="ECO:0000313" key="4">
    <source>
        <dbReference type="EMBL" id="URN94501.1"/>
    </source>
</evidence>
<dbReference type="Proteomes" id="UP001056756">
    <property type="component" value="Chromosome"/>
</dbReference>
<keyword evidence="1" id="KW-1133">Transmembrane helix</keyword>
<feature type="transmembrane region" description="Helical" evidence="1">
    <location>
        <begin position="342"/>
        <end position="364"/>
    </location>
</feature>
<sequence length="582" mass="66938">MQRNIWYMAISTIVLLVIINNCVYFFITRNMLVEQLDKELEVLGKQIESSVEQTRKGSQMFEDQIGRELRTASIAAKYALNNDIEQISNDQLTELATELDLSHITLLRKMDDKDILLYRSSDPSQIMKSTRDWDPWFRIFNELFDMKGISHEWVGTSLPSFWSGPYEVASTDYRKVYKWGYFYDGTTNYIIDPYVDYKAVANYNKATGLDRLFENLKEANDSILEISIVNPDTFPNDRVTVNNDGSVRKHVVQRPVLYGSYDFVSSYDEQDVKKAYLESENVSREEKIGSSHTYKMFIPVQVADDKLAMVDEEGTEMSGYVLVIVSDYSLIKEKLLESIIRVALITIIVTLIMLPIVIIVMRYFRKLRDQAVQVAQETYIEEINALFQSIRSQRHDFINQVQTIHSLTKMKMYDELEKFTEAIAGEIHYVNDFINIGNPTVAALVRSKISQAEGFKIDFVRDVKSVNLHALAGKTLDINRILGNLIDNAFDEVLKHSEQNRKVILYGREQEGMLYLKVTNYCKDACQTVNSPLFVTGFTSKGGDHQGLGLSIVSELVKQYKGELEVYEVDEHYIEFSVKIPV</sequence>
<dbReference type="PANTHER" id="PTHR40448:SF1">
    <property type="entry name" value="TWO-COMPONENT SENSOR HISTIDINE KINASE"/>
    <property type="match status" value="1"/>
</dbReference>
<evidence type="ECO:0000259" key="2">
    <source>
        <dbReference type="Pfam" id="PF14501"/>
    </source>
</evidence>
<dbReference type="KEGG" id="plig:NAG76_22225"/>
<dbReference type="PANTHER" id="PTHR40448">
    <property type="entry name" value="TWO-COMPONENT SENSOR HISTIDINE KINASE"/>
    <property type="match status" value="1"/>
</dbReference>
<name>A0A9J6ZEL2_9BACL</name>
<dbReference type="Gene3D" id="1.10.287.130">
    <property type="match status" value="1"/>
</dbReference>